<organism evidence="2 3">
    <name type="scientific">Nostoc flagelliforme CCNUN1</name>
    <dbReference type="NCBI Taxonomy" id="2038116"/>
    <lineage>
        <taxon>Bacteria</taxon>
        <taxon>Bacillati</taxon>
        <taxon>Cyanobacteriota</taxon>
        <taxon>Cyanophyceae</taxon>
        <taxon>Nostocales</taxon>
        <taxon>Nostocaceae</taxon>
        <taxon>Nostoc</taxon>
    </lineage>
</organism>
<keyword evidence="3" id="KW-1185">Reference proteome</keyword>
<dbReference type="SUPFAM" id="SSF56436">
    <property type="entry name" value="C-type lectin-like"/>
    <property type="match status" value="1"/>
</dbReference>
<dbReference type="AlphaFoldDB" id="A0A2K8SKJ5"/>
<dbReference type="EMBL" id="CP024785">
    <property type="protein sequence ID" value="AUB35961.1"/>
    <property type="molecule type" value="Genomic_DNA"/>
</dbReference>
<protein>
    <submittedName>
        <fullName evidence="2">Formylglycine-generating enzyme, required for sulfatase activity, containings SUMF1/FGE domain</fullName>
    </submittedName>
</protein>
<dbReference type="KEGG" id="nfl:COO91_01854"/>
<reference evidence="2 3" key="1">
    <citation type="submission" date="2017-11" db="EMBL/GenBank/DDBJ databases">
        <title>Complete genome of a free-living desiccation-tolerant cyanobacterium and its photosynthetic adaptation to extreme terrestrial habitat.</title>
        <authorList>
            <person name="Shang J."/>
        </authorList>
    </citation>
    <scope>NUCLEOTIDE SEQUENCE [LARGE SCALE GENOMIC DNA]</scope>
    <source>
        <strain evidence="2 3">CCNUN1</strain>
    </source>
</reference>
<sequence length="260" mass="29554">MVLIKSGSFLMGSPEDELERSGSESPQHLVNINQFCMGKYPVTQAQWKAVAALPQVNIELEADPSRFKGEQRPIEQVSWYDAVEFCDRLSSHTQRLYRLPSEAEWEYACRAGTTTPFHFGETITTDVANYDGTDDEEHKWSGSYGRGPKGIYRKETTFVGSFEVANTFGLYDMHGNVWEWCLDDWHHNYEGAPTDGSAWFDDNNNLSQKQGNALLRGGSWIIYPRICRSASRDNYDRAERDNISNIIGFRVVCAAGRILQ</sequence>
<dbReference type="InterPro" id="IPR005532">
    <property type="entry name" value="SUMF_dom"/>
</dbReference>
<evidence type="ECO:0000313" key="3">
    <source>
        <dbReference type="Proteomes" id="UP000232003"/>
    </source>
</evidence>
<name>A0A2K8SKJ5_9NOSO</name>
<evidence type="ECO:0000313" key="2">
    <source>
        <dbReference type="EMBL" id="AUB35961.1"/>
    </source>
</evidence>
<dbReference type="InterPro" id="IPR042095">
    <property type="entry name" value="SUMF_sf"/>
</dbReference>
<dbReference type="PANTHER" id="PTHR23150">
    <property type="entry name" value="SULFATASE MODIFYING FACTOR 1, 2"/>
    <property type="match status" value="1"/>
</dbReference>
<dbReference type="InterPro" id="IPR051043">
    <property type="entry name" value="Sulfatase_Mod_Factor_Kinase"/>
</dbReference>
<evidence type="ECO:0000259" key="1">
    <source>
        <dbReference type="Pfam" id="PF03781"/>
    </source>
</evidence>
<accession>A0A2K8SKJ5</accession>
<dbReference type="Proteomes" id="UP000232003">
    <property type="component" value="Chromosome"/>
</dbReference>
<dbReference type="GO" id="GO:0120147">
    <property type="term" value="F:formylglycine-generating oxidase activity"/>
    <property type="evidence" value="ECO:0007669"/>
    <property type="project" value="TreeGrafter"/>
</dbReference>
<feature type="domain" description="Sulfatase-modifying factor enzyme-like" evidence="1">
    <location>
        <begin position="1"/>
        <end position="252"/>
    </location>
</feature>
<dbReference type="InterPro" id="IPR016187">
    <property type="entry name" value="CTDL_fold"/>
</dbReference>
<gene>
    <name evidence="2" type="ORF">COO91_01854</name>
</gene>
<dbReference type="Gene3D" id="3.90.1580.10">
    <property type="entry name" value="paralog of FGE (formylglycine-generating enzyme)"/>
    <property type="match status" value="1"/>
</dbReference>
<dbReference type="Pfam" id="PF03781">
    <property type="entry name" value="FGE-sulfatase"/>
    <property type="match status" value="1"/>
</dbReference>
<proteinExistence type="predicted"/>
<dbReference type="PANTHER" id="PTHR23150:SF19">
    <property type="entry name" value="FORMYLGLYCINE-GENERATING ENZYME"/>
    <property type="match status" value="1"/>
</dbReference>